<dbReference type="OrthoDB" id="9800908at2"/>
<keyword evidence="6 9" id="KW-1133">Transmembrane helix</keyword>
<dbReference type="PANTHER" id="PTHR42982">
    <property type="entry name" value="SEC-INDEPENDENT PROTEIN TRANSLOCASE PROTEIN TATA"/>
    <property type="match status" value="1"/>
</dbReference>
<dbReference type="HAMAP" id="MF_00236">
    <property type="entry name" value="TatA_E"/>
    <property type="match status" value="1"/>
</dbReference>
<evidence type="ECO:0000256" key="4">
    <source>
        <dbReference type="ARBA" id="ARBA00022692"/>
    </source>
</evidence>
<dbReference type="EMBL" id="CP046457">
    <property type="protein sequence ID" value="QGT99048.1"/>
    <property type="molecule type" value="Genomic_DNA"/>
</dbReference>
<dbReference type="PANTHER" id="PTHR42982:SF1">
    <property type="entry name" value="SEC-INDEPENDENT PROTEIN TRANSLOCASE PROTEIN TATA"/>
    <property type="match status" value="1"/>
</dbReference>
<accession>A0A6I6DEV4</accession>
<dbReference type="GO" id="GO:0043953">
    <property type="term" value="P:protein transport by the Tat complex"/>
    <property type="evidence" value="ECO:0007669"/>
    <property type="project" value="UniProtKB-UniRule"/>
</dbReference>
<dbReference type="GO" id="GO:0033281">
    <property type="term" value="C:TAT protein transport complex"/>
    <property type="evidence" value="ECO:0007669"/>
    <property type="project" value="UniProtKB-UniRule"/>
</dbReference>
<feature type="transmembrane region" description="Helical" evidence="9">
    <location>
        <begin position="12"/>
        <end position="29"/>
    </location>
</feature>
<dbReference type="Proteomes" id="UP000426444">
    <property type="component" value="Chromosome"/>
</dbReference>
<keyword evidence="3 9" id="KW-1003">Cell membrane</keyword>
<evidence type="ECO:0000256" key="6">
    <source>
        <dbReference type="ARBA" id="ARBA00022989"/>
    </source>
</evidence>
<evidence type="ECO:0000256" key="1">
    <source>
        <dbReference type="ARBA" id="ARBA00004162"/>
    </source>
</evidence>
<evidence type="ECO:0000256" key="2">
    <source>
        <dbReference type="ARBA" id="ARBA00022448"/>
    </source>
</evidence>
<evidence type="ECO:0000256" key="8">
    <source>
        <dbReference type="ARBA" id="ARBA00023136"/>
    </source>
</evidence>
<sequence>MFGFIGNLGPWELILVLAIVLIIIGPGKLPQIGESMGKAIQNFRSAKIEEYDDLEEKSQKD</sequence>
<dbReference type="InterPro" id="IPR003369">
    <property type="entry name" value="TatA/B/E"/>
</dbReference>
<evidence type="ECO:0000256" key="5">
    <source>
        <dbReference type="ARBA" id="ARBA00022927"/>
    </source>
</evidence>
<organism evidence="10 11">
    <name type="scientific">Candidatus Syntrophocurvum alkaliphilum</name>
    <dbReference type="NCBI Taxonomy" id="2293317"/>
    <lineage>
        <taxon>Bacteria</taxon>
        <taxon>Bacillati</taxon>
        <taxon>Bacillota</taxon>
        <taxon>Clostridia</taxon>
        <taxon>Eubacteriales</taxon>
        <taxon>Syntrophomonadaceae</taxon>
        <taxon>Candidatus Syntrophocurvum</taxon>
    </lineage>
</organism>
<gene>
    <name evidence="9" type="primary">tatA</name>
    <name evidence="10" type="ORF">SYNTR_0455</name>
</gene>
<dbReference type="RefSeq" id="WP_156202980.1">
    <property type="nucleotide sequence ID" value="NZ_CP046457.1"/>
</dbReference>
<keyword evidence="8 9" id="KW-0472">Membrane</keyword>
<comment type="subunit">
    <text evidence="9">Forms a complex with TatC.</text>
</comment>
<dbReference type="AlphaFoldDB" id="A0A6I6DEV4"/>
<evidence type="ECO:0000256" key="7">
    <source>
        <dbReference type="ARBA" id="ARBA00023010"/>
    </source>
</evidence>
<dbReference type="Pfam" id="PF02416">
    <property type="entry name" value="TatA_B_E"/>
    <property type="match status" value="1"/>
</dbReference>
<dbReference type="NCBIfam" id="TIGR01411">
    <property type="entry name" value="tatAE"/>
    <property type="match status" value="1"/>
</dbReference>
<comment type="subcellular location">
    <subcellularLocation>
        <location evidence="1 9">Cell membrane</location>
        <topology evidence="1 9">Single-pass membrane protein</topology>
    </subcellularLocation>
</comment>
<evidence type="ECO:0000313" key="11">
    <source>
        <dbReference type="Proteomes" id="UP000426444"/>
    </source>
</evidence>
<reference evidence="11" key="1">
    <citation type="journal article" date="2019" name="Microbiology">
        <title>Complete Genome Sequence of an Uncultured Bacterium of the Candidate Phylum Bipolaricaulota.</title>
        <authorList>
            <person name="Kadnikov V.V."/>
            <person name="Mardanov A.V."/>
            <person name="Beletsky A.V."/>
            <person name="Frank Y.A."/>
            <person name="Karnachuk O.V."/>
            <person name="Ravin N.V."/>
        </authorList>
    </citation>
    <scope>NUCLEOTIDE SEQUENCE [LARGE SCALE GENOMIC DNA]</scope>
</reference>
<keyword evidence="5 9" id="KW-0653">Protein transport</keyword>
<comment type="function">
    <text evidence="9">Part of the twin-arginine translocation (Tat) system that transports large folded proteins containing a characteristic twin-arginine motif in their signal peptide across membranes. TatA could form the protein-conducting channel of the Tat system.</text>
</comment>
<keyword evidence="7 9" id="KW-0811">Translocation</keyword>
<dbReference type="Gene3D" id="1.20.5.3310">
    <property type="match status" value="1"/>
</dbReference>
<keyword evidence="4 9" id="KW-0812">Transmembrane</keyword>
<keyword evidence="2 9" id="KW-0813">Transport</keyword>
<proteinExistence type="inferred from homology"/>
<keyword evidence="11" id="KW-1185">Reference proteome</keyword>
<protein>
    <recommendedName>
        <fullName evidence="9">Sec-independent protein translocase protein TatA</fullName>
    </recommendedName>
</protein>
<name>A0A6I6DEV4_9FIRM</name>
<evidence type="ECO:0000313" key="10">
    <source>
        <dbReference type="EMBL" id="QGT99048.1"/>
    </source>
</evidence>
<evidence type="ECO:0000256" key="3">
    <source>
        <dbReference type="ARBA" id="ARBA00022475"/>
    </source>
</evidence>
<dbReference type="InterPro" id="IPR006312">
    <property type="entry name" value="TatA/E"/>
</dbReference>
<dbReference type="GO" id="GO:0008320">
    <property type="term" value="F:protein transmembrane transporter activity"/>
    <property type="evidence" value="ECO:0007669"/>
    <property type="project" value="UniProtKB-UniRule"/>
</dbReference>
<comment type="similarity">
    <text evidence="9">Belongs to the TatA/E family.</text>
</comment>
<dbReference type="KEGG" id="salq:SYNTR_0455"/>
<evidence type="ECO:0000256" key="9">
    <source>
        <dbReference type="HAMAP-Rule" id="MF_00236"/>
    </source>
</evidence>